<dbReference type="InterPro" id="IPR029052">
    <property type="entry name" value="Metallo-depent_PP-like"/>
</dbReference>
<comment type="caution">
    <text evidence="2">The sequence shown here is derived from an EMBL/GenBank/DDBJ whole genome shotgun (WGS) entry which is preliminary data.</text>
</comment>
<dbReference type="InterPro" id="IPR047129">
    <property type="entry name" value="PPA2-like"/>
</dbReference>
<dbReference type="Gene3D" id="3.60.21.10">
    <property type="match status" value="1"/>
</dbReference>
<dbReference type="Proteomes" id="UP001153365">
    <property type="component" value="Unassembled WGS sequence"/>
</dbReference>
<sequence length="66" mass="7465">RLNCEIVRSILIEEPNIQLVSSPAIVCGDIQVQLWDMIEIFRVGEQPGLTNYILMVRSQSNASLHL</sequence>
<evidence type="ECO:0000313" key="2">
    <source>
        <dbReference type="EMBL" id="CAH7689468.1"/>
    </source>
</evidence>
<dbReference type="AlphaFoldDB" id="A0AAV0BQ30"/>
<accession>A0AAV0BQ30</accession>
<evidence type="ECO:0000313" key="3">
    <source>
        <dbReference type="Proteomes" id="UP001153365"/>
    </source>
</evidence>
<dbReference type="SUPFAM" id="SSF56300">
    <property type="entry name" value="Metallo-dependent phosphatases"/>
    <property type="match status" value="1"/>
</dbReference>
<dbReference type="EMBL" id="CALTRL010006078">
    <property type="protein sequence ID" value="CAH7689468.1"/>
    <property type="molecule type" value="Genomic_DNA"/>
</dbReference>
<proteinExistence type="predicted"/>
<keyword evidence="3" id="KW-1185">Reference proteome</keyword>
<name>A0AAV0BQ30_PHAPC</name>
<feature type="non-terminal residue" evidence="2">
    <location>
        <position position="66"/>
    </location>
</feature>
<organism evidence="2 3">
    <name type="scientific">Phakopsora pachyrhizi</name>
    <name type="common">Asian soybean rust disease fungus</name>
    <dbReference type="NCBI Taxonomy" id="170000"/>
    <lineage>
        <taxon>Eukaryota</taxon>
        <taxon>Fungi</taxon>
        <taxon>Dikarya</taxon>
        <taxon>Basidiomycota</taxon>
        <taxon>Pucciniomycotina</taxon>
        <taxon>Pucciniomycetes</taxon>
        <taxon>Pucciniales</taxon>
        <taxon>Phakopsoraceae</taxon>
        <taxon>Phakopsora</taxon>
    </lineage>
</organism>
<dbReference type="GO" id="GO:0004722">
    <property type="term" value="F:protein serine/threonine phosphatase activity"/>
    <property type="evidence" value="ECO:0007669"/>
    <property type="project" value="UniProtKB-EC"/>
</dbReference>
<gene>
    <name evidence="2" type="ORF">PPACK8108_LOCUS24553</name>
</gene>
<comment type="catalytic activity">
    <reaction evidence="1">
        <text>O-phospho-L-threonyl-[protein] + H2O = L-threonyl-[protein] + phosphate</text>
        <dbReference type="Rhea" id="RHEA:47004"/>
        <dbReference type="Rhea" id="RHEA-COMP:11060"/>
        <dbReference type="Rhea" id="RHEA-COMP:11605"/>
        <dbReference type="ChEBI" id="CHEBI:15377"/>
        <dbReference type="ChEBI" id="CHEBI:30013"/>
        <dbReference type="ChEBI" id="CHEBI:43474"/>
        <dbReference type="ChEBI" id="CHEBI:61977"/>
        <dbReference type="EC" id="3.1.3.16"/>
    </reaction>
</comment>
<dbReference type="PANTHER" id="PTHR45619">
    <property type="entry name" value="SERINE/THREONINE-PROTEIN PHOSPHATASE PP2A-RELATED"/>
    <property type="match status" value="1"/>
</dbReference>
<feature type="non-terminal residue" evidence="2">
    <location>
        <position position="1"/>
    </location>
</feature>
<evidence type="ECO:0000256" key="1">
    <source>
        <dbReference type="ARBA" id="ARBA00048336"/>
    </source>
</evidence>
<protein>
    <submittedName>
        <fullName evidence="2">Uncharacterized protein</fullName>
    </submittedName>
</protein>
<reference evidence="2" key="1">
    <citation type="submission" date="2022-06" db="EMBL/GenBank/DDBJ databases">
        <authorList>
            <consortium name="SYNGENTA / RWTH Aachen University"/>
        </authorList>
    </citation>
    <scope>NUCLEOTIDE SEQUENCE</scope>
</reference>